<proteinExistence type="predicted"/>
<name>A0ABV0X9Q4_9TELE</name>
<comment type="caution">
    <text evidence="1">The sequence shown here is derived from an EMBL/GenBank/DDBJ whole genome shotgun (WGS) entry which is preliminary data.</text>
</comment>
<dbReference type="EMBL" id="JAHRIP010000021">
    <property type="protein sequence ID" value="MEQ2278610.1"/>
    <property type="molecule type" value="Genomic_DNA"/>
</dbReference>
<protein>
    <submittedName>
        <fullName evidence="1">Uncharacterized protein</fullName>
    </submittedName>
</protein>
<sequence length="103" mass="12066">MGSYIRKLTAYDTQLTNPTRKNYGGSIMLWACFHLPKLKGWERRAFIRVAPKQDIVTLEEQQRATAQPRVPVLHGLHLYLPEEMWRDCKEVVQKQWTKTAAII</sequence>
<evidence type="ECO:0000313" key="2">
    <source>
        <dbReference type="Proteomes" id="UP001469553"/>
    </source>
</evidence>
<organism evidence="1 2">
    <name type="scientific">Ameca splendens</name>
    <dbReference type="NCBI Taxonomy" id="208324"/>
    <lineage>
        <taxon>Eukaryota</taxon>
        <taxon>Metazoa</taxon>
        <taxon>Chordata</taxon>
        <taxon>Craniata</taxon>
        <taxon>Vertebrata</taxon>
        <taxon>Euteleostomi</taxon>
        <taxon>Actinopterygii</taxon>
        <taxon>Neopterygii</taxon>
        <taxon>Teleostei</taxon>
        <taxon>Neoteleostei</taxon>
        <taxon>Acanthomorphata</taxon>
        <taxon>Ovalentaria</taxon>
        <taxon>Atherinomorphae</taxon>
        <taxon>Cyprinodontiformes</taxon>
        <taxon>Goodeidae</taxon>
        <taxon>Ameca</taxon>
    </lineage>
</organism>
<keyword evidence="2" id="KW-1185">Reference proteome</keyword>
<evidence type="ECO:0000313" key="1">
    <source>
        <dbReference type="EMBL" id="MEQ2278610.1"/>
    </source>
</evidence>
<gene>
    <name evidence="1" type="ORF">AMECASPLE_000711</name>
</gene>
<reference evidence="1 2" key="1">
    <citation type="submission" date="2021-06" db="EMBL/GenBank/DDBJ databases">
        <authorList>
            <person name="Palmer J.M."/>
        </authorList>
    </citation>
    <scope>NUCLEOTIDE SEQUENCE [LARGE SCALE GENOMIC DNA]</scope>
    <source>
        <strain evidence="1 2">AS_MEX2019</strain>
        <tissue evidence="1">Muscle</tissue>
    </source>
</reference>
<dbReference type="Proteomes" id="UP001469553">
    <property type="component" value="Unassembled WGS sequence"/>
</dbReference>
<accession>A0ABV0X9Q4</accession>